<evidence type="ECO:0000313" key="2">
    <source>
        <dbReference type="Proteomes" id="UP000005408"/>
    </source>
</evidence>
<keyword evidence="2" id="KW-1185">Reference proteome</keyword>
<dbReference type="Proteomes" id="UP000005408">
    <property type="component" value="Unassembled WGS sequence"/>
</dbReference>
<sequence>MSLSQDTPSCNCKNDFEMAFCYNVRACPEFVTIARVECAIKEIIVKPNTSLDQVLIHGQCTNISAYKRFCMQAIKEIKMQATSESFLCAAGFFNFRLSYNRRPDMDTASYIGRETQRPLDPPPPTRVIPALPVMMTGIRPPA</sequence>
<reference evidence="1" key="1">
    <citation type="submission" date="2022-08" db="UniProtKB">
        <authorList>
            <consortium name="EnsemblMetazoa"/>
        </authorList>
    </citation>
    <scope>IDENTIFICATION</scope>
    <source>
        <strain evidence="1">05x7-T-G4-1.051#20</strain>
    </source>
</reference>
<protein>
    <submittedName>
        <fullName evidence="1">Uncharacterized protein</fullName>
    </submittedName>
</protein>
<dbReference type="AlphaFoldDB" id="A0A8W8MPZ8"/>
<name>A0A8W8MPZ8_MAGGI</name>
<dbReference type="EnsemblMetazoa" id="G33700.1">
    <property type="protein sequence ID" value="G33700.1:cds"/>
    <property type="gene ID" value="G33700"/>
</dbReference>
<proteinExistence type="predicted"/>
<evidence type="ECO:0000313" key="1">
    <source>
        <dbReference type="EnsemblMetazoa" id="G33700.1:cds"/>
    </source>
</evidence>
<organism evidence="1 2">
    <name type="scientific">Magallana gigas</name>
    <name type="common">Pacific oyster</name>
    <name type="synonym">Crassostrea gigas</name>
    <dbReference type="NCBI Taxonomy" id="29159"/>
    <lineage>
        <taxon>Eukaryota</taxon>
        <taxon>Metazoa</taxon>
        <taxon>Spiralia</taxon>
        <taxon>Lophotrochozoa</taxon>
        <taxon>Mollusca</taxon>
        <taxon>Bivalvia</taxon>
        <taxon>Autobranchia</taxon>
        <taxon>Pteriomorphia</taxon>
        <taxon>Ostreida</taxon>
        <taxon>Ostreoidea</taxon>
        <taxon>Ostreidae</taxon>
        <taxon>Magallana</taxon>
    </lineage>
</organism>
<accession>A0A8W8MPZ8</accession>